<proteinExistence type="predicted"/>
<gene>
    <name evidence="1" type="ORF">KL86CLO1_12470</name>
</gene>
<dbReference type="AlphaFoldDB" id="A0A212K9X4"/>
<protein>
    <recommendedName>
        <fullName evidence="2">Glyoxalase-like domain</fullName>
    </recommendedName>
</protein>
<reference evidence="1" key="1">
    <citation type="submission" date="2016-04" db="EMBL/GenBank/DDBJ databases">
        <authorList>
            <person name="Evans L.H."/>
            <person name="Alamgir A."/>
            <person name="Owens N."/>
            <person name="Weber N.D."/>
            <person name="Virtaneva K."/>
            <person name="Barbian K."/>
            <person name="Babar A."/>
            <person name="Rosenke K."/>
        </authorList>
    </citation>
    <scope>NUCLEOTIDE SEQUENCE</scope>
    <source>
        <strain evidence="1">86</strain>
    </source>
</reference>
<sequence length="133" mass="15309">MLLWYNIAVFMGAIMKCNIKSMYLCVTNMDRAIEFYECFFEIPVLIRDEIYSVFDISGFRLGLFAFEKMHEDHCYGNNCLPSIDVENVDLLKQKLVGLKLVFPLKKIGANWVSEFEDSEGNHIELTAPIVPEG</sequence>
<organism evidence="1">
    <name type="scientific">uncultured Eubacteriales bacterium</name>
    <dbReference type="NCBI Taxonomy" id="172733"/>
    <lineage>
        <taxon>Bacteria</taxon>
        <taxon>Bacillati</taxon>
        <taxon>Bacillota</taxon>
        <taxon>Clostridia</taxon>
        <taxon>Eubacteriales</taxon>
        <taxon>environmental samples</taxon>
    </lineage>
</organism>
<dbReference type="Gene3D" id="3.10.180.10">
    <property type="entry name" value="2,3-Dihydroxybiphenyl 1,2-Dioxygenase, domain 1"/>
    <property type="match status" value="1"/>
</dbReference>
<evidence type="ECO:0000313" key="1">
    <source>
        <dbReference type="EMBL" id="SBW08521.1"/>
    </source>
</evidence>
<evidence type="ECO:0008006" key="2">
    <source>
        <dbReference type="Google" id="ProtNLM"/>
    </source>
</evidence>
<dbReference type="InterPro" id="IPR029068">
    <property type="entry name" value="Glyas_Bleomycin-R_OHBP_Dase"/>
</dbReference>
<dbReference type="EMBL" id="FLUN01000001">
    <property type="protein sequence ID" value="SBW08521.1"/>
    <property type="molecule type" value="Genomic_DNA"/>
</dbReference>
<dbReference type="SUPFAM" id="SSF54593">
    <property type="entry name" value="Glyoxalase/Bleomycin resistance protein/Dihydroxybiphenyl dioxygenase"/>
    <property type="match status" value="1"/>
</dbReference>
<name>A0A212K9X4_9FIRM</name>
<accession>A0A212K9X4</accession>